<dbReference type="Gene3D" id="3.40.50.720">
    <property type="entry name" value="NAD(P)-binding Rossmann-like Domain"/>
    <property type="match status" value="1"/>
</dbReference>
<keyword evidence="2" id="KW-0596">Phosphopantetheine</keyword>
<evidence type="ECO:0000256" key="4">
    <source>
        <dbReference type="SAM" id="MobiDB-lite"/>
    </source>
</evidence>
<dbReference type="SUPFAM" id="SSF47336">
    <property type="entry name" value="ACP-like"/>
    <property type="match status" value="1"/>
</dbReference>
<reference evidence="6 7" key="1">
    <citation type="submission" date="2020-03" db="EMBL/GenBank/DDBJ databases">
        <title>Genome mining and metabolic profiling illuminate the polycyclic tetramate macrolactams from Streptomyces koyangensis SCSIO 5802.</title>
        <authorList>
            <person name="Ding W."/>
        </authorList>
    </citation>
    <scope>NUCLEOTIDE SEQUENCE [LARGE SCALE GENOMIC DNA]</scope>
    <source>
        <strain evidence="6 7">SCSIO 5802</strain>
    </source>
</reference>
<dbReference type="Pfam" id="PF00501">
    <property type="entry name" value="AMP-binding"/>
    <property type="match status" value="1"/>
</dbReference>
<dbReference type="SMART" id="SM00823">
    <property type="entry name" value="PKS_PP"/>
    <property type="match status" value="1"/>
</dbReference>
<dbReference type="InterPro" id="IPR020845">
    <property type="entry name" value="AMP-binding_CS"/>
</dbReference>
<keyword evidence="7" id="KW-1185">Reference proteome</keyword>
<dbReference type="Pfam" id="PF08659">
    <property type="entry name" value="KR"/>
    <property type="match status" value="1"/>
</dbReference>
<dbReference type="PANTHER" id="PTHR22754">
    <property type="entry name" value="DISCO-INTERACTING PROTEIN 2 DIP2 -RELATED"/>
    <property type="match status" value="1"/>
</dbReference>
<dbReference type="InterPro" id="IPR000873">
    <property type="entry name" value="AMP-dep_synth/lig_dom"/>
</dbReference>
<evidence type="ECO:0000256" key="3">
    <source>
        <dbReference type="ARBA" id="ARBA00022553"/>
    </source>
</evidence>
<keyword evidence="3" id="KW-0597">Phosphoprotein</keyword>
<dbReference type="Gene3D" id="1.10.1200.10">
    <property type="entry name" value="ACP-like"/>
    <property type="match status" value="1"/>
</dbReference>
<dbReference type="InterPro" id="IPR009081">
    <property type="entry name" value="PP-bd_ACP"/>
</dbReference>
<dbReference type="SMART" id="SM00822">
    <property type="entry name" value="PKS_KR"/>
    <property type="match status" value="1"/>
</dbReference>
<feature type="compositionally biased region" description="Basic and acidic residues" evidence="4">
    <location>
        <begin position="1346"/>
        <end position="1365"/>
    </location>
</feature>
<feature type="region of interest" description="Disordered" evidence="4">
    <location>
        <begin position="918"/>
        <end position="950"/>
    </location>
</feature>
<gene>
    <name evidence="6" type="ORF">G9U55_25765</name>
</gene>
<evidence type="ECO:0000313" key="6">
    <source>
        <dbReference type="EMBL" id="QRF05234.1"/>
    </source>
</evidence>
<dbReference type="RefSeq" id="WP_203215983.1">
    <property type="nucleotide sequence ID" value="NZ_CP049945.1"/>
</dbReference>
<dbReference type="EMBL" id="CP049945">
    <property type="protein sequence ID" value="QRF05234.1"/>
    <property type="molecule type" value="Genomic_DNA"/>
</dbReference>
<dbReference type="InterPro" id="IPR036736">
    <property type="entry name" value="ACP-like_sf"/>
</dbReference>
<sequence>MNQESGSPDVQQAADRVRGALRELPGITDWWVAIGPDGTGIIAYVVPGRPTGHADLLRTLRRACAGVPQELGPHLVRLTALPRDREGHVDQDRLAELPALGEETLRAAERAAREAGATQARAAVVDARVAPPGGLVPPSDGAAPVAGRQDGEAPPALLSGGRRISDPDGPATLVQALERAAAGSAGVVFDPGTGEAVRLTYGELRERAARVAKGLQGAGVRPGDPVLLPAGDNEEFLTAFWACQLSGAVAVPCAPATAEAGVSAAERLRYVWELLQEPVIVTSDPTSVPPAVRERARLHGLAGLTEPEPAAPAEIRPDDLAVMLLTSGSTGMPKLVTQTHAAILSMTAAARATLGLGADDVSVNWFPLDHVVGLLMCHVRDVYLCCEDVHVPTDAVLGDPLRWLDLLTRYRATLTWAPNFAFSLIGARAGELADRDWDLSRVRSVINAGEMVVAEQVRQFLAALAPFGLRDHTVQPAWGMSETCSVVTADQDFSGTAGSLLGPVSVGGPFPGLSVRIVRADGSPAVEGETGDLEVTGSMVTRGYHNNEKANADSFAPDGWFRTGDRAVIAAGALTIVGRSKDVIRVNGISIPSTEVEAVVERSDRVLESFTAAVCYRPDNAASDEIAVFYSPRAGRRADAVGADVRRRVLEHYGFPPRHVIQVRPEEIPKTSIGKIRRAVLAARLHAGEFDDRLARGAAAESAGVWLARPRWRVRAARPTAPRVRDIDGARTVVLGADAATGGRLRALLTAHGHRCAFGVWDGDQETDPRLVTVAPSTGAVGAFLADGADGTRLPGEVVLAFPPEPPLRDARTLVERQAAVIERVLLVVRALDELGPRGPIRLTLLGAGLCAVTPGDLPDLALSPLAGLAPSLDAELPWLRVRLIDAEPGDERAADGELLGEAVGTVVSYRGGVRRELAITGRPGPESESGPESKSESEPVPESGTDGPSAFFRPDAAYLVTGGLGGVGFEVCRHLLATTGCSLVLLGRTPLPEPGTAQGDRGAPDARRRRLRELEQAGRVRYLAVDSGDEDGLRAALEEVEAAWNLPVAGAVHLAGLMDGVPVAELTPERLREVLAAKAGPALPLGRLIAERKGSVVAFSSVNAIFGGAQVAGYGAANAFLDAWAAQLRAQGVPVHLLSWSRWQSTGMSAGSEDDELVRSRGYRVLTVEAALRAFDSALRLPAGHTVIGLEPTNPFILARVELPAAPLDRLEVRCVPLPADSGELLVDDLRGTPVAVAAVTDPAGTGSREGAGRETLAALAGIWQEVLAAPEVPYDAGFFDLGARSLQLPRVQHLIEKRLRIQVEISDFFSHPTVAALAAHLDRLRGAGAGGDGDGRPEPVASGRRPDRFGRPGAVRRETEAGR</sequence>
<organism evidence="6 7">
    <name type="scientific">Streptomyces koyangensis</name>
    <dbReference type="NCBI Taxonomy" id="188770"/>
    <lineage>
        <taxon>Bacteria</taxon>
        <taxon>Bacillati</taxon>
        <taxon>Actinomycetota</taxon>
        <taxon>Actinomycetes</taxon>
        <taxon>Kitasatosporales</taxon>
        <taxon>Streptomycetaceae</taxon>
        <taxon>Streptomyces</taxon>
        <taxon>Streptomyces aurantiacus group</taxon>
    </lineage>
</organism>
<dbReference type="InterPro" id="IPR045851">
    <property type="entry name" value="AMP-bd_C_sf"/>
</dbReference>
<dbReference type="Gene3D" id="3.30.300.30">
    <property type="match status" value="1"/>
</dbReference>
<feature type="domain" description="Carrier" evidence="5">
    <location>
        <begin position="1252"/>
        <end position="1327"/>
    </location>
</feature>
<dbReference type="InterPro" id="IPR013968">
    <property type="entry name" value="PKS_KR"/>
</dbReference>
<dbReference type="InterPro" id="IPR036291">
    <property type="entry name" value="NAD(P)-bd_dom_sf"/>
</dbReference>
<dbReference type="Gene3D" id="3.40.50.12780">
    <property type="entry name" value="N-terminal domain of ligase-like"/>
    <property type="match status" value="1"/>
</dbReference>
<dbReference type="PANTHER" id="PTHR22754:SF32">
    <property type="entry name" value="DISCO-INTERACTING PROTEIN 2"/>
    <property type="match status" value="1"/>
</dbReference>
<dbReference type="InterPro" id="IPR020806">
    <property type="entry name" value="PKS_PP-bd"/>
</dbReference>
<evidence type="ECO:0000256" key="1">
    <source>
        <dbReference type="ARBA" id="ARBA00006432"/>
    </source>
</evidence>
<dbReference type="Pfam" id="PF00550">
    <property type="entry name" value="PP-binding"/>
    <property type="match status" value="1"/>
</dbReference>
<dbReference type="SUPFAM" id="SSF51735">
    <property type="entry name" value="NAD(P)-binding Rossmann-fold domains"/>
    <property type="match status" value="2"/>
</dbReference>
<protein>
    <submittedName>
        <fullName evidence="6">SDR family NAD(P)-dependent oxidoreductase</fullName>
    </submittedName>
</protein>
<dbReference type="Proteomes" id="UP000596311">
    <property type="component" value="Chromosome"/>
</dbReference>
<dbReference type="PROSITE" id="PS00455">
    <property type="entry name" value="AMP_BINDING"/>
    <property type="match status" value="1"/>
</dbReference>
<evidence type="ECO:0000256" key="2">
    <source>
        <dbReference type="ARBA" id="ARBA00022450"/>
    </source>
</evidence>
<evidence type="ECO:0000313" key="7">
    <source>
        <dbReference type="Proteomes" id="UP000596311"/>
    </source>
</evidence>
<dbReference type="PROSITE" id="PS50075">
    <property type="entry name" value="CARRIER"/>
    <property type="match status" value="1"/>
</dbReference>
<proteinExistence type="inferred from homology"/>
<dbReference type="SUPFAM" id="SSF56801">
    <property type="entry name" value="Acetyl-CoA synthetase-like"/>
    <property type="match status" value="1"/>
</dbReference>
<evidence type="ECO:0000259" key="5">
    <source>
        <dbReference type="PROSITE" id="PS50075"/>
    </source>
</evidence>
<dbReference type="InterPro" id="IPR042099">
    <property type="entry name" value="ANL_N_sf"/>
</dbReference>
<comment type="similarity">
    <text evidence="1">Belongs to the ATP-dependent AMP-binding enzyme family.</text>
</comment>
<feature type="region of interest" description="Disordered" evidence="4">
    <location>
        <begin position="1328"/>
        <end position="1365"/>
    </location>
</feature>
<name>A0ABX7EK65_9ACTN</name>
<dbReference type="InterPro" id="IPR057326">
    <property type="entry name" value="KR_dom"/>
</dbReference>
<accession>A0ABX7EK65</accession>